<comment type="similarity">
    <text evidence="2">Belongs to the methyltransferase superfamily. L-isoaspartyl/D-aspartyl protein methyltransferase family.</text>
</comment>
<keyword evidence="5" id="KW-0963">Cytoplasm</keyword>
<dbReference type="InterPro" id="IPR029063">
    <property type="entry name" value="SAM-dependent_MTases_sf"/>
</dbReference>
<evidence type="ECO:0000256" key="10">
    <source>
        <dbReference type="ARBA" id="ARBA00031323"/>
    </source>
</evidence>
<evidence type="ECO:0000256" key="3">
    <source>
        <dbReference type="ARBA" id="ARBA00011890"/>
    </source>
</evidence>
<dbReference type="EC" id="2.1.1.77" evidence="3"/>
<evidence type="ECO:0000313" key="12">
    <source>
        <dbReference type="EMBL" id="GID53430.1"/>
    </source>
</evidence>
<evidence type="ECO:0000256" key="9">
    <source>
        <dbReference type="ARBA" id="ARBA00030757"/>
    </source>
</evidence>
<sequence>MEDARRRFVDLIRADGVELSSALAEAFGAVPREVFVPDGFHRRDGRRVVPADREFLPAVYSNDVLVTKMDGDVPISSSSQPSLMALMIDALAVRPGMRVLEIGAGTGYNAALLATLGATVTTVDVQPDVADRARSALARAAIAGVRVETADGYTGGPPERYDRIIVTVGVAGVSPHWLDRLEPGGRVIVPVEHAGTHPVLDVRPIGDPGSGLVSARVICAAGFMSAAGPLTARHARSHPPAAVALDGLTQTAPPRWRPPLEARAYRDLWYAAGAWHPRTSQASIAGRESSYLAILDDTGAAGAVVLADGAVLASGDAAERHSAVGVALADRWQALDRPPIAAWRVGLSLTGDPDAPIWAPSSWTLDPLPRSAATEDE</sequence>
<evidence type="ECO:0000256" key="11">
    <source>
        <dbReference type="ARBA" id="ARBA00031350"/>
    </source>
</evidence>
<comment type="caution">
    <text evidence="12">The sequence shown here is derived from an EMBL/GenBank/DDBJ whole genome shotgun (WGS) entry which is preliminary data.</text>
</comment>
<dbReference type="Pfam" id="PF01135">
    <property type="entry name" value="PCMT"/>
    <property type="match status" value="1"/>
</dbReference>
<evidence type="ECO:0000256" key="6">
    <source>
        <dbReference type="ARBA" id="ARBA00022603"/>
    </source>
</evidence>
<dbReference type="PANTHER" id="PTHR11579">
    <property type="entry name" value="PROTEIN-L-ISOASPARTATE O-METHYLTRANSFERASE"/>
    <property type="match status" value="1"/>
</dbReference>
<keyword evidence="6" id="KW-0489">Methyltransferase</keyword>
<evidence type="ECO:0000256" key="1">
    <source>
        <dbReference type="ARBA" id="ARBA00004496"/>
    </source>
</evidence>
<dbReference type="InterPro" id="IPR000682">
    <property type="entry name" value="PCMT"/>
</dbReference>
<comment type="subcellular location">
    <subcellularLocation>
        <location evidence="1">Cytoplasm</location>
    </subcellularLocation>
</comment>
<evidence type="ECO:0000256" key="8">
    <source>
        <dbReference type="ARBA" id="ARBA00022691"/>
    </source>
</evidence>
<accession>A0ABQ3X4W4</accession>
<dbReference type="PANTHER" id="PTHR11579:SF0">
    <property type="entry name" value="PROTEIN-L-ISOASPARTATE(D-ASPARTATE) O-METHYLTRANSFERASE"/>
    <property type="match status" value="1"/>
</dbReference>
<protein>
    <recommendedName>
        <fullName evidence="4">Protein-L-isoaspartate O-methyltransferase</fullName>
        <ecNumber evidence="3">2.1.1.77</ecNumber>
    </recommendedName>
    <alternativeName>
        <fullName evidence="11">L-isoaspartyl protein carboxyl methyltransferase</fullName>
    </alternativeName>
    <alternativeName>
        <fullName evidence="9">Protein L-isoaspartyl methyltransferase</fullName>
    </alternativeName>
    <alternativeName>
        <fullName evidence="10">Protein-beta-aspartate methyltransferase</fullName>
    </alternativeName>
</protein>
<reference evidence="12 13" key="1">
    <citation type="submission" date="2021-01" db="EMBL/GenBank/DDBJ databases">
        <title>Whole genome shotgun sequence of Actinoplanes couchii NBRC 106145.</title>
        <authorList>
            <person name="Komaki H."/>
            <person name="Tamura T."/>
        </authorList>
    </citation>
    <scope>NUCLEOTIDE SEQUENCE [LARGE SCALE GENOMIC DNA]</scope>
    <source>
        <strain evidence="12 13">NBRC 106145</strain>
    </source>
</reference>
<keyword evidence="8" id="KW-0949">S-adenosyl-L-methionine</keyword>
<dbReference type="Gene3D" id="3.40.50.150">
    <property type="entry name" value="Vaccinia Virus protein VP39"/>
    <property type="match status" value="1"/>
</dbReference>
<evidence type="ECO:0000313" key="13">
    <source>
        <dbReference type="Proteomes" id="UP000612282"/>
    </source>
</evidence>
<dbReference type="EMBL" id="BOMG01000028">
    <property type="protein sequence ID" value="GID53430.1"/>
    <property type="molecule type" value="Genomic_DNA"/>
</dbReference>
<evidence type="ECO:0000256" key="7">
    <source>
        <dbReference type="ARBA" id="ARBA00022679"/>
    </source>
</evidence>
<keyword evidence="13" id="KW-1185">Reference proteome</keyword>
<name>A0ABQ3X4W4_9ACTN</name>
<dbReference type="RefSeq" id="WP_203794342.1">
    <property type="nucleotide sequence ID" value="NZ_BAAAQE010000016.1"/>
</dbReference>
<gene>
    <name evidence="12" type="ORF">Aco03nite_018340</name>
</gene>
<dbReference type="CDD" id="cd02440">
    <property type="entry name" value="AdoMet_MTases"/>
    <property type="match status" value="1"/>
</dbReference>
<dbReference type="Proteomes" id="UP000612282">
    <property type="component" value="Unassembled WGS sequence"/>
</dbReference>
<organism evidence="12 13">
    <name type="scientific">Actinoplanes couchii</name>
    <dbReference type="NCBI Taxonomy" id="403638"/>
    <lineage>
        <taxon>Bacteria</taxon>
        <taxon>Bacillati</taxon>
        <taxon>Actinomycetota</taxon>
        <taxon>Actinomycetes</taxon>
        <taxon>Micromonosporales</taxon>
        <taxon>Micromonosporaceae</taxon>
        <taxon>Actinoplanes</taxon>
    </lineage>
</organism>
<keyword evidence="7" id="KW-0808">Transferase</keyword>
<evidence type="ECO:0000256" key="4">
    <source>
        <dbReference type="ARBA" id="ARBA00013346"/>
    </source>
</evidence>
<evidence type="ECO:0000256" key="2">
    <source>
        <dbReference type="ARBA" id="ARBA00005369"/>
    </source>
</evidence>
<dbReference type="SUPFAM" id="SSF53335">
    <property type="entry name" value="S-adenosyl-L-methionine-dependent methyltransferases"/>
    <property type="match status" value="1"/>
</dbReference>
<evidence type="ECO:0000256" key="5">
    <source>
        <dbReference type="ARBA" id="ARBA00022490"/>
    </source>
</evidence>
<proteinExistence type="inferred from homology"/>